<feature type="region of interest" description="Disordered" evidence="1">
    <location>
        <begin position="41"/>
        <end position="66"/>
    </location>
</feature>
<feature type="non-terminal residue" evidence="3">
    <location>
        <position position="1"/>
    </location>
</feature>
<keyword evidence="2" id="KW-0812">Transmembrane</keyword>
<evidence type="ECO:0000256" key="1">
    <source>
        <dbReference type="SAM" id="MobiDB-lite"/>
    </source>
</evidence>
<reference evidence="3" key="1">
    <citation type="journal article" date="2012" name="Nat. Biotechnol.">
        <title>Reference genome sequence of the model plant Setaria.</title>
        <authorList>
            <person name="Bennetzen J.L."/>
            <person name="Schmutz J."/>
            <person name="Wang H."/>
            <person name="Percifield R."/>
            <person name="Hawkins J."/>
            <person name="Pontaroli A.C."/>
            <person name="Estep M."/>
            <person name="Feng L."/>
            <person name="Vaughn J.N."/>
            <person name="Grimwood J."/>
            <person name="Jenkins J."/>
            <person name="Barry K."/>
            <person name="Lindquist E."/>
            <person name="Hellsten U."/>
            <person name="Deshpande S."/>
            <person name="Wang X."/>
            <person name="Wu X."/>
            <person name="Mitros T."/>
            <person name="Triplett J."/>
            <person name="Yang X."/>
            <person name="Ye C.Y."/>
            <person name="Mauro-Herrera M."/>
            <person name="Wang L."/>
            <person name="Li P."/>
            <person name="Sharma M."/>
            <person name="Sharma R."/>
            <person name="Ronald P.C."/>
            <person name="Panaud O."/>
            <person name="Kellogg E.A."/>
            <person name="Brutnell T.P."/>
            <person name="Doust A.N."/>
            <person name="Tuskan G.A."/>
            <person name="Rokhsar D."/>
            <person name="Devos K.M."/>
        </authorList>
    </citation>
    <scope>NUCLEOTIDE SEQUENCE [LARGE SCALE GENOMIC DNA]</scope>
    <source>
        <strain evidence="3">Yugu1</strain>
    </source>
</reference>
<sequence length="134" mass="14740">AGAALLRSAATKMGMAVVAPHAPPLRQHHLLRYGLRARRTWPTGSRHHSSSSSAPSGSTPPPPINNKVRAEVASLLTLTKVASFVMFGIANFLYFLVKLRLEALIDEVNALRRERSILIKAVEECQRTHIQPQD</sequence>
<dbReference type="AlphaFoldDB" id="A0A368PGP4"/>
<protein>
    <submittedName>
        <fullName evidence="3">Uncharacterized protein</fullName>
    </submittedName>
</protein>
<keyword evidence="2" id="KW-1133">Transmembrane helix</keyword>
<evidence type="ECO:0000256" key="2">
    <source>
        <dbReference type="SAM" id="Phobius"/>
    </source>
</evidence>
<feature type="transmembrane region" description="Helical" evidence="2">
    <location>
        <begin position="72"/>
        <end position="97"/>
    </location>
</feature>
<accession>A0A368PGP4</accession>
<dbReference type="EMBL" id="CM003528">
    <property type="protein sequence ID" value="RCV04935.1"/>
    <property type="molecule type" value="Genomic_DNA"/>
</dbReference>
<dbReference type="OrthoDB" id="10407565at2759"/>
<organism evidence="3">
    <name type="scientific">Setaria italica</name>
    <name type="common">Foxtail millet</name>
    <name type="synonym">Panicum italicum</name>
    <dbReference type="NCBI Taxonomy" id="4555"/>
    <lineage>
        <taxon>Eukaryota</taxon>
        <taxon>Viridiplantae</taxon>
        <taxon>Streptophyta</taxon>
        <taxon>Embryophyta</taxon>
        <taxon>Tracheophyta</taxon>
        <taxon>Spermatophyta</taxon>
        <taxon>Magnoliopsida</taxon>
        <taxon>Liliopsida</taxon>
        <taxon>Poales</taxon>
        <taxon>Poaceae</taxon>
        <taxon>PACMAD clade</taxon>
        <taxon>Panicoideae</taxon>
        <taxon>Panicodae</taxon>
        <taxon>Paniceae</taxon>
        <taxon>Cenchrinae</taxon>
        <taxon>Setaria</taxon>
    </lineage>
</organism>
<proteinExistence type="predicted"/>
<evidence type="ECO:0000313" key="3">
    <source>
        <dbReference type="EMBL" id="RCV04935.1"/>
    </source>
</evidence>
<name>A0A368PGP4_SETIT</name>
<keyword evidence="2" id="KW-0472">Membrane</keyword>
<reference evidence="3" key="2">
    <citation type="submission" date="2015-07" db="EMBL/GenBank/DDBJ databases">
        <authorList>
            <person name="Noorani M."/>
        </authorList>
    </citation>
    <scope>NUCLEOTIDE SEQUENCE</scope>
    <source>
        <strain evidence="3">Yugu1</strain>
    </source>
</reference>
<gene>
    <name evidence="3" type="ORF">SETIT_1G041100v2</name>
</gene>